<dbReference type="AlphaFoldDB" id="A0A9N9H6V1"/>
<sequence>MDSENVDSSEEGFDHDSVTASTSLISKENIKSNRKSIVWKFMHEEKDRNDDSIVVCDKCLQEYSINTSTGVLAEHLNNKHNHGITLKSKRYLSSNQSSYSKDDIKHIEECENSILDFFVGDQISFNTAEHRWFCKMTNILDPSKTFHTLKVDVVTRWNSTYEMLHRFKLLRLETDLLVTAHKNQFNFTYPNDSEWERINTMIDLLHPVLEATEYLSSISYPTISDVCLTIGGLIRHFDQFIDRSQLEEEEECLVADSICYKLNEYWSLLDEKITIAAILDPSSKLKIFSPGEKRTSAITNLRQEMVHYKSLASEEQETEQPPPEEELDLYLALPICKNNSLSWWEQN</sequence>
<evidence type="ECO:0000256" key="4">
    <source>
        <dbReference type="ARBA" id="ARBA00022833"/>
    </source>
</evidence>
<evidence type="ECO:0000256" key="7">
    <source>
        <dbReference type="ARBA" id="ARBA00023242"/>
    </source>
</evidence>
<evidence type="ECO:0000256" key="2">
    <source>
        <dbReference type="ARBA" id="ARBA00022723"/>
    </source>
</evidence>
<dbReference type="EMBL" id="CAJVPY010006455">
    <property type="protein sequence ID" value="CAG8663147.1"/>
    <property type="molecule type" value="Genomic_DNA"/>
</dbReference>
<evidence type="ECO:0000259" key="8">
    <source>
        <dbReference type="Pfam" id="PF02892"/>
    </source>
</evidence>
<keyword evidence="5" id="KW-0805">Transcription regulation</keyword>
<name>A0A9N9H6V1_9GLOM</name>
<evidence type="ECO:0000256" key="5">
    <source>
        <dbReference type="ARBA" id="ARBA00023015"/>
    </source>
</evidence>
<dbReference type="InterPro" id="IPR003656">
    <property type="entry name" value="Znf_BED"/>
</dbReference>
<keyword evidence="6" id="KW-0804">Transcription</keyword>
<dbReference type="GO" id="GO:0003677">
    <property type="term" value="F:DNA binding"/>
    <property type="evidence" value="ECO:0007669"/>
    <property type="project" value="InterPro"/>
</dbReference>
<keyword evidence="10" id="KW-1185">Reference proteome</keyword>
<dbReference type="InterPro" id="IPR052035">
    <property type="entry name" value="ZnF_BED_domain_contain"/>
</dbReference>
<evidence type="ECO:0000313" key="9">
    <source>
        <dbReference type="EMBL" id="CAG8663147.1"/>
    </source>
</evidence>
<dbReference type="Proteomes" id="UP000789405">
    <property type="component" value="Unassembled WGS sequence"/>
</dbReference>
<dbReference type="SUPFAM" id="SSF57667">
    <property type="entry name" value="beta-beta-alpha zinc fingers"/>
    <property type="match status" value="1"/>
</dbReference>
<dbReference type="OrthoDB" id="2421975at2759"/>
<feature type="domain" description="BED-type" evidence="8">
    <location>
        <begin position="38"/>
        <end position="81"/>
    </location>
</feature>
<protein>
    <submittedName>
        <fullName evidence="9">28236_t:CDS:1</fullName>
    </submittedName>
</protein>
<dbReference type="Pfam" id="PF02892">
    <property type="entry name" value="zf-BED"/>
    <property type="match status" value="1"/>
</dbReference>
<keyword evidence="3" id="KW-0863">Zinc-finger</keyword>
<dbReference type="PANTHER" id="PTHR46481:SF10">
    <property type="entry name" value="ZINC FINGER BED DOMAIN-CONTAINING PROTEIN 39"/>
    <property type="match status" value="1"/>
</dbReference>
<dbReference type="SUPFAM" id="SSF53098">
    <property type="entry name" value="Ribonuclease H-like"/>
    <property type="match status" value="1"/>
</dbReference>
<reference evidence="9" key="1">
    <citation type="submission" date="2021-06" db="EMBL/GenBank/DDBJ databases">
        <authorList>
            <person name="Kallberg Y."/>
            <person name="Tangrot J."/>
            <person name="Rosling A."/>
        </authorList>
    </citation>
    <scope>NUCLEOTIDE SEQUENCE</scope>
    <source>
        <strain evidence="9">MA453B</strain>
    </source>
</reference>
<evidence type="ECO:0000256" key="6">
    <source>
        <dbReference type="ARBA" id="ARBA00023163"/>
    </source>
</evidence>
<dbReference type="GO" id="GO:0009791">
    <property type="term" value="P:post-embryonic development"/>
    <property type="evidence" value="ECO:0007669"/>
    <property type="project" value="UniProtKB-ARBA"/>
</dbReference>
<dbReference type="InterPro" id="IPR012337">
    <property type="entry name" value="RNaseH-like_sf"/>
</dbReference>
<dbReference type="InterPro" id="IPR036236">
    <property type="entry name" value="Znf_C2H2_sf"/>
</dbReference>
<evidence type="ECO:0000256" key="3">
    <source>
        <dbReference type="ARBA" id="ARBA00022771"/>
    </source>
</evidence>
<comment type="caution">
    <text evidence="9">The sequence shown here is derived from an EMBL/GenBank/DDBJ whole genome shotgun (WGS) entry which is preliminary data.</text>
</comment>
<accession>A0A9N9H6V1</accession>
<evidence type="ECO:0000313" key="10">
    <source>
        <dbReference type="Proteomes" id="UP000789405"/>
    </source>
</evidence>
<proteinExistence type="predicted"/>
<gene>
    <name evidence="9" type="ORF">DERYTH_LOCUS10823</name>
</gene>
<comment type="subcellular location">
    <subcellularLocation>
        <location evidence="1">Nucleus</location>
    </subcellularLocation>
</comment>
<dbReference type="GO" id="GO:0008270">
    <property type="term" value="F:zinc ion binding"/>
    <property type="evidence" value="ECO:0007669"/>
    <property type="project" value="UniProtKB-KW"/>
</dbReference>
<dbReference type="SMART" id="SM00614">
    <property type="entry name" value="ZnF_BED"/>
    <property type="match status" value="1"/>
</dbReference>
<dbReference type="PANTHER" id="PTHR46481">
    <property type="entry name" value="ZINC FINGER BED DOMAIN-CONTAINING PROTEIN 4"/>
    <property type="match status" value="1"/>
</dbReference>
<keyword evidence="4" id="KW-0862">Zinc</keyword>
<feature type="non-terminal residue" evidence="9">
    <location>
        <position position="347"/>
    </location>
</feature>
<keyword evidence="7" id="KW-0539">Nucleus</keyword>
<evidence type="ECO:0000256" key="1">
    <source>
        <dbReference type="ARBA" id="ARBA00004123"/>
    </source>
</evidence>
<feature type="non-terminal residue" evidence="9">
    <location>
        <position position="1"/>
    </location>
</feature>
<keyword evidence="2" id="KW-0479">Metal-binding</keyword>
<dbReference type="GO" id="GO:0005634">
    <property type="term" value="C:nucleus"/>
    <property type="evidence" value="ECO:0007669"/>
    <property type="project" value="UniProtKB-SubCell"/>
</dbReference>
<organism evidence="9 10">
    <name type="scientific">Dentiscutata erythropus</name>
    <dbReference type="NCBI Taxonomy" id="1348616"/>
    <lineage>
        <taxon>Eukaryota</taxon>
        <taxon>Fungi</taxon>
        <taxon>Fungi incertae sedis</taxon>
        <taxon>Mucoromycota</taxon>
        <taxon>Glomeromycotina</taxon>
        <taxon>Glomeromycetes</taxon>
        <taxon>Diversisporales</taxon>
        <taxon>Gigasporaceae</taxon>
        <taxon>Dentiscutata</taxon>
    </lineage>
</organism>